<keyword evidence="7 14" id="KW-0812">Transmembrane</keyword>
<evidence type="ECO:0000256" key="3">
    <source>
        <dbReference type="ARBA" id="ARBA00012438"/>
    </source>
</evidence>
<reference evidence="17" key="1">
    <citation type="submission" date="2022-07" db="EMBL/GenBank/DDBJ databases">
        <authorList>
            <person name="Li W.-J."/>
            <person name="Deng Q.-Q."/>
        </authorList>
    </citation>
    <scope>NUCLEOTIDE SEQUENCE</scope>
    <source>
        <strain evidence="17">SYSU M60031</strain>
    </source>
</reference>
<dbReference type="InterPro" id="IPR003594">
    <property type="entry name" value="HATPase_dom"/>
</dbReference>
<comment type="catalytic activity">
    <reaction evidence="1">
        <text>ATP + protein L-histidine = ADP + protein N-phospho-L-histidine.</text>
        <dbReference type="EC" id="2.7.13.3"/>
    </reaction>
</comment>
<feature type="domain" description="HAMP" evidence="16">
    <location>
        <begin position="189"/>
        <end position="241"/>
    </location>
</feature>
<dbReference type="GO" id="GO:0000155">
    <property type="term" value="F:phosphorelay sensor kinase activity"/>
    <property type="evidence" value="ECO:0007669"/>
    <property type="project" value="InterPro"/>
</dbReference>
<dbReference type="InterPro" id="IPR050398">
    <property type="entry name" value="HssS/ArlS-like"/>
</dbReference>
<dbReference type="RefSeq" id="WP_254757477.1">
    <property type="nucleotide sequence ID" value="NZ_JANCLT010000002.1"/>
</dbReference>
<keyword evidence="8" id="KW-0547">Nucleotide-binding</keyword>
<dbReference type="Pfam" id="PF00512">
    <property type="entry name" value="HisKA"/>
    <property type="match status" value="1"/>
</dbReference>
<dbReference type="Gene3D" id="6.10.340.10">
    <property type="match status" value="1"/>
</dbReference>
<dbReference type="SMART" id="SM00388">
    <property type="entry name" value="HisKA"/>
    <property type="match status" value="1"/>
</dbReference>
<dbReference type="SUPFAM" id="SSF47384">
    <property type="entry name" value="Homodimeric domain of signal transducing histidine kinase"/>
    <property type="match status" value="1"/>
</dbReference>
<comment type="caution">
    <text evidence="17">The sequence shown here is derived from an EMBL/GenBank/DDBJ whole genome shotgun (WGS) entry which is preliminary data.</text>
</comment>
<dbReference type="PANTHER" id="PTHR45528">
    <property type="entry name" value="SENSOR HISTIDINE KINASE CPXA"/>
    <property type="match status" value="1"/>
</dbReference>
<evidence type="ECO:0000256" key="14">
    <source>
        <dbReference type="SAM" id="Phobius"/>
    </source>
</evidence>
<dbReference type="EMBL" id="JANCLT010000002">
    <property type="protein sequence ID" value="MCP8967606.1"/>
    <property type="molecule type" value="Genomic_DNA"/>
</dbReference>
<gene>
    <name evidence="17" type="ORF">NK662_03520</name>
</gene>
<dbReference type="SMART" id="SM00304">
    <property type="entry name" value="HAMP"/>
    <property type="match status" value="1"/>
</dbReference>
<dbReference type="InterPro" id="IPR003661">
    <property type="entry name" value="HisK_dim/P_dom"/>
</dbReference>
<keyword evidence="9 17" id="KW-0418">Kinase</keyword>
<evidence type="ECO:0000256" key="7">
    <source>
        <dbReference type="ARBA" id="ARBA00022692"/>
    </source>
</evidence>
<evidence type="ECO:0000256" key="6">
    <source>
        <dbReference type="ARBA" id="ARBA00022679"/>
    </source>
</evidence>
<accession>A0AA41X908</accession>
<dbReference type="InterPro" id="IPR005467">
    <property type="entry name" value="His_kinase_dom"/>
</dbReference>
<evidence type="ECO:0000256" key="5">
    <source>
        <dbReference type="ARBA" id="ARBA00022553"/>
    </source>
</evidence>
<feature type="transmembrane region" description="Helical" evidence="14">
    <location>
        <begin position="168"/>
        <end position="188"/>
    </location>
</feature>
<dbReference type="AlphaFoldDB" id="A0AA41X908"/>
<dbReference type="InterPro" id="IPR036097">
    <property type="entry name" value="HisK_dim/P_sf"/>
</dbReference>
<evidence type="ECO:0000313" key="18">
    <source>
        <dbReference type="Proteomes" id="UP001156102"/>
    </source>
</evidence>
<dbReference type="GO" id="GO:0005524">
    <property type="term" value="F:ATP binding"/>
    <property type="evidence" value="ECO:0007669"/>
    <property type="project" value="UniProtKB-KW"/>
</dbReference>
<dbReference type="CDD" id="cd06225">
    <property type="entry name" value="HAMP"/>
    <property type="match status" value="1"/>
</dbReference>
<dbReference type="InterPro" id="IPR003660">
    <property type="entry name" value="HAMP_dom"/>
</dbReference>
<dbReference type="Gene3D" id="3.30.565.10">
    <property type="entry name" value="Histidine kinase-like ATPase, C-terminal domain"/>
    <property type="match status" value="1"/>
</dbReference>
<dbReference type="InterPro" id="IPR036890">
    <property type="entry name" value="HATPase_C_sf"/>
</dbReference>
<dbReference type="Proteomes" id="UP001156102">
    <property type="component" value="Unassembled WGS sequence"/>
</dbReference>
<dbReference type="Gene3D" id="1.10.287.130">
    <property type="match status" value="1"/>
</dbReference>
<organism evidence="17 18">
    <name type="scientific">Ectobacillus ponti</name>
    <dbReference type="NCBI Taxonomy" id="2961894"/>
    <lineage>
        <taxon>Bacteria</taxon>
        <taxon>Bacillati</taxon>
        <taxon>Bacillota</taxon>
        <taxon>Bacilli</taxon>
        <taxon>Bacillales</taxon>
        <taxon>Bacillaceae</taxon>
        <taxon>Ectobacillus</taxon>
    </lineage>
</organism>
<dbReference type="PROSITE" id="PS50885">
    <property type="entry name" value="HAMP"/>
    <property type="match status" value="1"/>
</dbReference>
<name>A0AA41X908_9BACI</name>
<protein>
    <recommendedName>
        <fullName evidence="3">histidine kinase</fullName>
        <ecNumber evidence="3">2.7.13.3</ecNumber>
    </recommendedName>
</protein>
<evidence type="ECO:0000259" key="15">
    <source>
        <dbReference type="PROSITE" id="PS50109"/>
    </source>
</evidence>
<evidence type="ECO:0000259" key="16">
    <source>
        <dbReference type="PROSITE" id="PS50885"/>
    </source>
</evidence>
<feature type="domain" description="Histidine kinase" evidence="15">
    <location>
        <begin position="256"/>
        <end position="452"/>
    </location>
</feature>
<dbReference type="Pfam" id="PF02518">
    <property type="entry name" value="HATPase_c"/>
    <property type="match status" value="1"/>
</dbReference>
<dbReference type="CDD" id="cd00082">
    <property type="entry name" value="HisKA"/>
    <property type="match status" value="1"/>
</dbReference>
<evidence type="ECO:0000256" key="4">
    <source>
        <dbReference type="ARBA" id="ARBA00022475"/>
    </source>
</evidence>
<evidence type="ECO:0000256" key="12">
    <source>
        <dbReference type="ARBA" id="ARBA00023012"/>
    </source>
</evidence>
<comment type="subcellular location">
    <subcellularLocation>
        <location evidence="2">Cell membrane</location>
        <topology evidence="2">Multi-pass membrane protein</topology>
    </subcellularLocation>
</comment>
<keyword evidence="6" id="KW-0808">Transferase</keyword>
<keyword evidence="4" id="KW-1003">Cell membrane</keyword>
<evidence type="ECO:0000256" key="10">
    <source>
        <dbReference type="ARBA" id="ARBA00022840"/>
    </source>
</evidence>
<evidence type="ECO:0000256" key="11">
    <source>
        <dbReference type="ARBA" id="ARBA00022989"/>
    </source>
</evidence>
<dbReference type="Pfam" id="PF00672">
    <property type="entry name" value="HAMP"/>
    <property type="match status" value="1"/>
</dbReference>
<dbReference type="EC" id="2.7.13.3" evidence="3"/>
<dbReference type="SUPFAM" id="SSF55874">
    <property type="entry name" value="ATPase domain of HSP90 chaperone/DNA topoisomerase II/histidine kinase"/>
    <property type="match status" value="1"/>
</dbReference>
<evidence type="ECO:0000256" key="1">
    <source>
        <dbReference type="ARBA" id="ARBA00000085"/>
    </source>
</evidence>
<keyword evidence="11 14" id="KW-1133">Transmembrane helix</keyword>
<evidence type="ECO:0000256" key="8">
    <source>
        <dbReference type="ARBA" id="ARBA00022741"/>
    </source>
</evidence>
<evidence type="ECO:0000313" key="17">
    <source>
        <dbReference type="EMBL" id="MCP8967606.1"/>
    </source>
</evidence>
<keyword evidence="5" id="KW-0597">Phosphoprotein</keyword>
<keyword evidence="13 14" id="KW-0472">Membrane</keyword>
<proteinExistence type="predicted"/>
<dbReference type="SMART" id="SM00387">
    <property type="entry name" value="HATPase_c"/>
    <property type="match status" value="1"/>
</dbReference>
<evidence type="ECO:0000256" key="2">
    <source>
        <dbReference type="ARBA" id="ARBA00004651"/>
    </source>
</evidence>
<keyword evidence="18" id="KW-1185">Reference proteome</keyword>
<keyword evidence="10" id="KW-0067">ATP-binding</keyword>
<evidence type="ECO:0000256" key="9">
    <source>
        <dbReference type="ARBA" id="ARBA00022777"/>
    </source>
</evidence>
<sequence length="452" mass="51371">MKQFFRSLLARYMMIIFTAVSLLLLIQVGYAVLGTILVKTAEPGRQVTLDYDDIEARWHREAGQLQPPSREKVQQLFGRWEKQFPKASMFWIDAGGSLSVQVNVKSPLPAAWTPSSTAKFMKEHYGGDTFTVVSFAGADESQGFLVLDMPRSYFQPPLQTLQENYGEILMLLIIIIVVLFIVVSLLFFQGIRKRLVQLQKAMTLRDVDQLPLPITIHKRDEIGRLEQAFNKMVGELRGSKQREQAEEQLRKELIANLSHDLRTPLTKISAQVYSLAKTTAPETQQAVRVLQTSIADVDSLIENLMSYTLLMASKYKKEKKEVDIIRYVRERLASWYPVFEKEEFEMEFELVPFTQPIWSVDPVWLGRILDNLLQNVLRHASSGRYVEVTTESTAAYDAIVIGDHGGGMKQQSNQKGAGIGLSIVNMMVKGLGLDWQIDSSEEGTTIRIQKYK</sequence>
<dbReference type="GO" id="GO:0005886">
    <property type="term" value="C:plasma membrane"/>
    <property type="evidence" value="ECO:0007669"/>
    <property type="project" value="UniProtKB-SubCell"/>
</dbReference>
<dbReference type="PROSITE" id="PS50109">
    <property type="entry name" value="HIS_KIN"/>
    <property type="match status" value="1"/>
</dbReference>
<keyword evidence="12" id="KW-0902">Two-component regulatory system</keyword>
<evidence type="ECO:0000256" key="13">
    <source>
        <dbReference type="ARBA" id="ARBA00023136"/>
    </source>
</evidence>
<dbReference type="PANTHER" id="PTHR45528:SF1">
    <property type="entry name" value="SENSOR HISTIDINE KINASE CPXA"/>
    <property type="match status" value="1"/>
</dbReference>